<accession>A0ABD7HGD1</accession>
<organism evidence="1 2">
    <name type="scientific">Mycobacteroides abscessus</name>
    <dbReference type="NCBI Taxonomy" id="36809"/>
    <lineage>
        <taxon>Bacteria</taxon>
        <taxon>Bacillati</taxon>
        <taxon>Actinomycetota</taxon>
        <taxon>Actinomycetes</taxon>
        <taxon>Mycobacteriales</taxon>
        <taxon>Mycobacteriaceae</taxon>
        <taxon>Mycobacteroides</taxon>
    </lineage>
</organism>
<proteinExistence type="predicted"/>
<evidence type="ECO:0000313" key="1">
    <source>
        <dbReference type="EMBL" id="RIT28682.1"/>
    </source>
</evidence>
<name>A0ABD7HGD1_9MYCO</name>
<dbReference type="EMBL" id="QXBN01000048">
    <property type="protein sequence ID" value="RIT28682.1"/>
    <property type="molecule type" value="Genomic_DNA"/>
</dbReference>
<comment type="caution">
    <text evidence="1">The sequence shown here is derived from an EMBL/GenBank/DDBJ whole genome shotgun (WGS) entry which is preliminary data.</text>
</comment>
<gene>
    <name evidence="1" type="ORF">D2E76_27135</name>
</gene>
<evidence type="ECO:0000313" key="2">
    <source>
        <dbReference type="Proteomes" id="UP000284557"/>
    </source>
</evidence>
<sequence length="74" mass="8087">MAGIDHDGGSPVLAEDLPNLLGLGPIADDDRNIAASRRLQGNRQILAVGVDRYPRAEWLALPQIDSIHNFHYEA</sequence>
<dbReference type="Proteomes" id="UP000284557">
    <property type="component" value="Unassembled WGS sequence"/>
</dbReference>
<reference evidence="1 2" key="1">
    <citation type="submission" date="2018-08" db="EMBL/GenBank/DDBJ databases">
        <title>Linezolid Resistance in Mycobacterium abscessus: MIC Distribution and Comprehensive Investigation of Resistance Mechanisms.</title>
        <authorList>
            <person name="Ye M."/>
            <person name="Xu L."/>
            <person name="Zou Y."/>
            <person name="Li B."/>
            <person name="Guo Q."/>
            <person name="Zhang Y."/>
            <person name="Zhan M."/>
            <person name="Xu B."/>
            <person name="Yu F."/>
            <person name="Zhang Z."/>
            <person name="Chu H."/>
        </authorList>
    </citation>
    <scope>NUCLEOTIDE SEQUENCE [LARGE SCALE GENOMIC DNA]</scope>
    <source>
        <strain evidence="1 2">G143</strain>
    </source>
</reference>
<dbReference type="AlphaFoldDB" id="A0ABD7HGD1"/>
<protein>
    <submittedName>
        <fullName evidence="1">Uncharacterized protein</fullName>
    </submittedName>
</protein>